<evidence type="ECO:0000256" key="1">
    <source>
        <dbReference type="SAM" id="MobiDB-lite"/>
    </source>
</evidence>
<evidence type="ECO:0000313" key="3">
    <source>
        <dbReference type="Proteomes" id="UP000005877"/>
    </source>
</evidence>
<feature type="region of interest" description="Disordered" evidence="1">
    <location>
        <begin position="54"/>
        <end position="73"/>
    </location>
</feature>
<dbReference type="STRING" id="1110509.Mhar_0070"/>
<dbReference type="InterPro" id="IPR005590">
    <property type="entry name" value="DUF333"/>
</dbReference>
<reference evidence="2 3" key="1">
    <citation type="journal article" date="2012" name="PLoS ONE">
        <title>The genome characteristics and predicted function of methyl-group oxidation pathway in the obligate aceticlastic methanogens, Methanosaeta spp.</title>
        <authorList>
            <person name="Zhu J."/>
            <person name="Zheng H."/>
            <person name="Ai G."/>
            <person name="Zhang G."/>
            <person name="Liu D."/>
            <person name="Liu X."/>
            <person name="Dong X."/>
        </authorList>
    </citation>
    <scope>NUCLEOTIDE SEQUENCE [LARGE SCALE GENOMIC DNA]</scope>
    <source>
        <strain evidence="2 3">6Ac</strain>
    </source>
</reference>
<dbReference type="AlphaFoldDB" id="G7WK22"/>
<protein>
    <recommendedName>
        <fullName evidence="4">DUF333 domain-containing protein</fullName>
    </recommendedName>
</protein>
<dbReference type="KEGG" id="mhi:Mhar_0070"/>
<dbReference type="EMBL" id="CP003117">
    <property type="protein sequence ID" value="AET63463.1"/>
    <property type="molecule type" value="Genomic_DNA"/>
</dbReference>
<evidence type="ECO:0000313" key="2">
    <source>
        <dbReference type="EMBL" id="AET63463.1"/>
    </source>
</evidence>
<gene>
    <name evidence="2" type="ordered locus">Mhar_0070</name>
</gene>
<feature type="compositionally biased region" description="Pro residues" evidence="1">
    <location>
        <begin position="54"/>
        <end position="71"/>
    </location>
</feature>
<dbReference type="Pfam" id="PF03891">
    <property type="entry name" value="DUF333"/>
    <property type="match status" value="1"/>
</dbReference>
<dbReference type="HOGENOM" id="CLU_1178123_0_0_2"/>
<organism evidence="2 3">
    <name type="scientific">Methanothrix harundinacea (strain 6Ac)</name>
    <name type="common">Methanosaeta harundinacea</name>
    <dbReference type="NCBI Taxonomy" id="1110509"/>
    <lineage>
        <taxon>Archaea</taxon>
        <taxon>Methanobacteriati</taxon>
        <taxon>Methanobacteriota</taxon>
        <taxon>Stenosarchaea group</taxon>
        <taxon>Methanomicrobia</taxon>
        <taxon>Methanotrichales</taxon>
        <taxon>Methanotrichaceae</taxon>
        <taxon>Methanothrix</taxon>
    </lineage>
</organism>
<keyword evidence="3" id="KW-1185">Reference proteome</keyword>
<dbReference type="Proteomes" id="UP000005877">
    <property type="component" value="Chromosome"/>
</dbReference>
<dbReference type="PATRIC" id="fig|1110509.7.peg.75"/>
<evidence type="ECO:0008006" key="4">
    <source>
        <dbReference type="Google" id="ProtNLM"/>
    </source>
</evidence>
<sequence>MPNPASAYCKALGYTSVIRTDPRTGGEVGYCVFPDGSSCEEWAFYRGSCQYSPTPKPKPQPTPVPPVPKPQAPTAIYTCTPPPAGGEETILDFEPKSSPPAAVYSQGSFVPWRSFEGSFPATDPTLWVVTSSGWSWNGISPLDAWITEVLYLPRNGAVNLYLMDFSGDVRRLDLGYSTTGYHQIVLKASTPGLMMAIFTLDGVPSNVIFVSVKADWTPCGLRPAGASTTGVDLIP</sequence>
<name>G7WK22_METH6</name>
<proteinExistence type="predicted"/>
<accession>G7WK22</accession>